<name>A0A193GKP6_9BORD</name>
<accession>A0A193GKP6</accession>
<evidence type="ECO:0000256" key="10">
    <source>
        <dbReference type="ARBA" id="ARBA00049406"/>
    </source>
</evidence>
<comment type="pathway">
    <text evidence="2">Carbohydrate biosynthesis; gluconeogenesis.</text>
</comment>
<evidence type="ECO:0000256" key="4">
    <source>
        <dbReference type="ARBA" id="ARBA00022432"/>
    </source>
</evidence>
<dbReference type="Pfam" id="PF03315">
    <property type="entry name" value="SDH_beta"/>
    <property type="match status" value="1"/>
</dbReference>
<dbReference type="GO" id="GO:0006094">
    <property type="term" value="P:gluconeogenesis"/>
    <property type="evidence" value="ECO:0007669"/>
    <property type="project" value="UniProtKB-KW"/>
</dbReference>
<feature type="domain" description="Serine dehydratase beta chain" evidence="13">
    <location>
        <begin position="17"/>
        <end position="167"/>
    </location>
</feature>
<reference evidence="14 15" key="1">
    <citation type="submission" date="2016-06" db="EMBL/GenBank/DDBJ databases">
        <title>Complete genome sequences of Bordetella bronchialis and Bordetella flabilis.</title>
        <authorList>
            <person name="LiPuma J.J."/>
            <person name="Spilker T."/>
        </authorList>
    </citation>
    <scope>NUCLEOTIDE SEQUENCE [LARGE SCALE GENOMIC DNA]</scope>
    <source>
        <strain evidence="14 15">AU10664</strain>
    </source>
</reference>
<evidence type="ECO:0000259" key="13">
    <source>
        <dbReference type="Pfam" id="PF03315"/>
    </source>
</evidence>
<dbReference type="GO" id="GO:0003941">
    <property type="term" value="F:L-serine ammonia-lyase activity"/>
    <property type="evidence" value="ECO:0007669"/>
    <property type="project" value="UniProtKB-UniRule"/>
</dbReference>
<dbReference type="GO" id="GO:0009063">
    <property type="term" value="P:amino acid catabolic process"/>
    <property type="evidence" value="ECO:0007669"/>
    <property type="project" value="UniProtKB-ARBA"/>
</dbReference>
<evidence type="ECO:0000256" key="7">
    <source>
        <dbReference type="ARBA" id="ARBA00023004"/>
    </source>
</evidence>
<dbReference type="SUPFAM" id="SSF143548">
    <property type="entry name" value="Serine metabolism enzymes domain"/>
    <property type="match status" value="1"/>
</dbReference>
<dbReference type="RefSeq" id="WP_066664005.1">
    <property type="nucleotide sequence ID" value="NZ_CBCSCL010000003.1"/>
</dbReference>
<evidence type="ECO:0000256" key="8">
    <source>
        <dbReference type="ARBA" id="ARBA00023014"/>
    </source>
</evidence>
<dbReference type="GO" id="GO:0046872">
    <property type="term" value="F:metal ion binding"/>
    <property type="evidence" value="ECO:0007669"/>
    <property type="project" value="UniProtKB-KW"/>
</dbReference>
<keyword evidence="4 11" id="KW-0312">Gluconeogenesis</keyword>
<dbReference type="PANTHER" id="PTHR30182:SF1">
    <property type="entry name" value="L-SERINE DEHYDRATASE 1"/>
    <property type="match status" value="1"/>
</dbReference>
<evidence type="ECO:0000256" key="11">
    <source>
        <dbReference type="RuleBase" id="RU366059"/>
    </source>
</evidence>
<dbReference type="OrthoDB" id="9805537at2"/>
<evidence type="ECO:0000313" key="15">
    <source>
        <dbReference type="Proteomes" id="UP000091926"/>
    </source>
</evidence>
<dbReference type="AlphaFoldDB" id="A0A193GKP6"/>
<dbReference type="InterPro" id="IPR029009">
    <property type="entry name" value="ASB_dom_sf"/>
</dbReference>
<evidence type="ECO:0000256" key="1">
    <source>
        <dbReference type="ARBA" id="ARBA00001966"/>
    </source>
</evidence>
<dbReference type="EC" id="4.3.1.17" evidence="11"/>
<proteinExistence type="inferred from homology"/>
<organism evidence="14 15">
    <name type="scientific">Bordetella flabilis</name>
    <dbReference type="NCBI Taxonomy" id="463014"/>
    <lineage>
        <taxon>Bacteria</taxon>
        <taxon>Pseudomonadati</taxon>
        <taxon>Pseudomonadota</taxon>
        <taxon>Betaproteobacteria</taxon>
        <taxon>Burkholderiales</taxon>
        <taxon>Alcaligenaceae</taxon>
        <taxon>Bordetella</taxon>
    </lineage>
</organism>
<dbReference type="FunFam" id="3.30.1330.90:FF:000001">
    <property type="entry name" value="L-serine ammonia-lyase 1"/>
    <property type="match status" value="1"/>
</dbReference>
<evidence type="ECO:0000256" key="3">
    <source>
        <dbReference type="ARBA" id="ARBA00008636"/>
    </source>
</evidence>
<gene>
    <name evidence="14" type="ORF">BAU07_25305</name>
</gene>
<keyword evidence="7 11" id="KW-0408">Iron</keyword>
<dbReference type="STRING" id="463014.BAU07_25305"/>
<dbReference type="InterPro" id="IPR004644">
    <property type="entry name" value="Fe-S_L-Ser_mono"/>
</dbReference>
<keyword evidence="8 11" id="KW-0411">Iron-sulfur</keyword>
<evidence type="ECO:0000256" key="5">
    <source>
        <dbReference type="ARBA" id="ARBA00022485"/>
    </source>
</evidence>
<dbReference type="EMBL" id="CP016172">
    <property type="protein sequence ID" value="ANN79986.1"/>
    <property type="molecule type" value="Genomic_DNA"/>
</dbReference>
<comment type="cofactor">
    <cofactor evidence="1 11">
        <name>[4Fe-4S] cluster</name>
        <dbReference type="ChEBI" id="CHEBI:49883"/>
    </cofactor>
</comment>
<dbReference type="InterPro" id="IPR005130">
    <property type="entry name" value="Ser_deHydtase-like_asu"/>
</dbReference>
<dbReference type="InterPro" id="IPR005131">
    <property type="entry name" value="Ser_deHydtase_bsu"/>
</dbReference>
<dbReference type="Gene3D" id="3.30.1330.90">
    <property type="entry name" value="D-3-phosphoglycerate dehydrogenase, domain 3"/>
    <property type="match status" value="1"/>
</dbReference>
<evidence type="ECO:0000256" key="2">
    <source>
        <dbReference type="ARBA" id="ARBA00004742"/>
    </source>
</evidence>
<keyword evidence="5 11" id="KW-0004">4Fe-4S</keyword>
<dbReference type="KEGG" id="bfz:BAU07_25305"/>
<protein>
    <recommendedName>
        <fullName evidence="11">L-serine dehydratase</fullName>
        <ecNumber evidence="11">4.3.1.17</ecNumber>
    </recommendedName>
</protein>
<feature type="domain" description="Serine dehydratase-like alpha subunit" evidence="12">
    <location>
        <begin position="198"/>
        <end position="462"/>
    </location>
</feature>
<sequence>MRTSASPSGGPAIARFSVFDIFHIGIGPSSSHTVGPMRAAGAFVRELQASDLLPRVARVRIVLYGSLGATGKGHGTDRGVILGLAGKIPETVTAADIGAILDLLRTTSSLALSGCRRIAFEPRSDIVFRVRPLDRHPNGLTFHAFDIEGAELMQRTYYSVGGGALLHGDDKRNEGPPRVRVPHPFGSGRELLRLCQDRQCPISEIVYANEACMTPADEIHARLDAIWRAMEDCVRRGVMAEGQLPGPLKVSRRAKDLHDLLLAGGAGAKDALHAMDWLNVWAMAVNEENASGGRVVTAPTNGAAGIIPSVLHYYMRFIHGADIGGVRRFLLTAAAIGMLYKLNASISGAEVGCQGEVGVACSMAAGGLCEVLGGTPEQAEQAAEIAMEHHLGLTCDPVGGLVQIPCIERNAVASAKAVNAARLALRSRVSHHVSLDAVIQTMWQTGQDMKTKYKETSRGGLAINIKQC</sequence>
<dbReference type="InterPro" id="IPR051318">
    <property type="entry name" value="Fe-S_L-Ser"/>
</dbReference>
<evidence type="ECO:0000256" key="6">
    <source>
        <dbReference type="ARBA" id="ARBA00022723"/>
    </source>
</evidence>
<comment type="catalytic activity">
    <reaction evidence="10 11">
        <text>L-serine = pyruvate + NH4(+)</text>
        <dbReference type="Rhea" id="RHEA:19169"/>
        <dbReference type="ChEBI" id="CHEBI:15361"/>
        <dbReference type="ChEBI" id="CHEBI:28938"/>
        <dbReference type="ChEBI" id="CHEBI:33384"/>
        <dbReference type="EC" id="4.3.1.17"/>
    </reaction>
</comment>
<keyword evidence="15" id="KW-1185">Reference proteome</keyword>
<dbReference type="Pfam" id="PF03313">
    <property type="entry name" value="SDH_alpha"/>
    <property type="match status" value="1"/>
</dbReference>
<evidence type="ECO:0000256" key="9">
    <source>
        <dbReference type="ARBA" id="ARBA00023239"/>
    </source>
</evidence>
<keyword evidence="9 11" id="KW-0456">Lyase</keyword>
<dbReference type="NCBIfam" id="TIGR00720">
    <property type="entry name" value="sda_mono"/>
    <property type="match status" value="1"/>
</dbReference>
<evidence type="ECO:0000259" key="12">
    <source>
        <dbReference type="Pfam" id="PF03313"/>
    </source>
</evidence>
<keyword evidence="6 11" id="KW-0479">Metal-binding</keyword>
<dbReference type="Proteomes" id="UP000091926">
    <property type="component" value="Chromosome"/>
</dbReference>
<comment type="similarity">
    <text evidence="3 11">Belongs to the iron-sulfur dependent L-serine dehydratase family.</text>
</comment>
<dbReference type="PANTHER" id="PTHR30182">
    <property type="entry name" value="L-SERINE DEHYDRATASE"/>
    <property type="match status" value="1"/>
</dbReference>
<dbReference type="GO" id="GO:0051539">
    <property type="term" value="F:4 iron, 4 sulfur cluster binding"/>
    <property type="evidence" value="ECO:0007669"/>
    <property type="project" value="UniProtKB-UniRule"/>
</dbReference>
<evidence type="ECO:0000313" key="14">
    <source>
        <dbReference type="EMBL" id="ANN79986.1"/>
    </source>
</evidence>